<dbReference type="CDD" id="cd07262">
    <property type="entry name" value="VOC_like"/>
    <property type="match status" value="1"/>
</dbReference>
<dbReference type="Proteomes" id="UP000031057">
    <property type="component" value="Unassembled WGS sequence"/>
</dbReference>
<dbReference type="Gene3D" id="3.10.180.10">
    <property type="entry name" value="2,3-Dihydroxybiphenyl 1,2-Dioxygenase, domain 1"/>
    <property type="match status" value="1"/>
</dbReference>
<dbReference type="PANTHER" id="PTHR35006">
    <property type="entry name" value="GLYOXALASE FAMILY PROTEIN (AFU_ORTHOLOGUE AFUA_5G14830)"/>
    <property type="match status" value="1"/>
</dbReference>
<gene>
    <name evidence="2" type="ORF">LK12_06275</name>
</gene>
<name>A0A0B1ZMP4_9SPHN</name>
<proteinExistence type="predicted"/>
<protein>
    <submittedName>
        <fullName evidence="2">Glyoxalase</fullName>
    </submittedName>
</protein>
<dbReference type="STRING" id="1348853.LK12_06275"/>
<comment type="caution">
    <text evidence="2">The sequence shown here is derived from an EMBL/GenBank/DDBJ whole genome shotgun (WGS) entry which is preliminary data.</text>
</comment>
<dbReference type="Pfam" id="PF00903">
    <property type="entry name" value="Glyoxalase"/>
    <property type="match status" value="1"/>
</dbReference>
<keyword evidence="3" id="KW-1185">Reference proteome</keyword>
<dbReference type="AlphaFoldDB" id="A0A0B1ZMP4"/>
<evidence type="ECO:0000259" key="1">
    <source>
        <dbReference type="PROSITE" id="PS51819"/>
    </source>
</evidence>
<feature type="domain" description="VOC" evidence="1">
    <location>
        <begin position="2"/>
        <end position="122"/>
    </location>
</feature>
<organism evidence="2 3">
    <name type="scientific">Novosphingobium malaysiense</name>
    <dbReference type="NCBI Taxonomy" id="1348853"/>
    <lineage>
        <taxon>Bacteria</taxon>
        <taxon>Pseudomonadati</taxon>
        <taxon>Pseudomonadota</taxon>
        <taxon>Alphaproteobacteria</taxon>
        <taxon>Sphingomonadales</taxon>
        <taxon>Sphingomonadaceae</taxon>
        <taxon>Novosphingobium</taxon>
    </lineage>
</organism>
<sequence length="126" mass="13424">MPVAHVTFGTKDLERGARFYDAIMAEFGGDRTFAHDKAIGWSFPDGGPSIGITYPFDGEPANRGNGTMFALMAANEDMVRRVHAAALANGGSCEGPPGPRANGFYAAYFRDPDGNKMNAFCVPTEA</sequence>
<dbReference type="EMBL" id="JTDI01000002">
    <property type="protein sequence ID" value="KHK92410.1"/>
    <property type="molecule type" value="Genomic_DNA"/>
</dbReference>
<accession>A0A0B1ZMP4</accession>
<dbReference type="InterPro" id="IPR029068">
    <property type="entry name" value="Glyas_Bleomycin-R_OHBP_Dase"/>
</dbReference>
<dbReference type="PROSITE" id="PS51819">
    <property type="entry name" value="VOC"/>
    <property type="match status" value="1"/>
</dbReference>
<dbReference type="InterPro" id="IPR004360">
    <property type="entry name" value="Glyas_Fos-R_dOase_dom"/>
</dbReference>
<dbReference type="PANTHER" id="PTHR35006:SF1">
    <property type="entry name" value="BLL2941 PROTEIN"/>
    <property type="match status" value="1"/>
</dbReference>
<dbReference type="InterPro" id="IPR037523">
    <property type="entry name" value="VOC_core"/>
</dbReference>
<reference evidence="2 3" key="1">
    <citation type="submission" date="2014-10" db="EMBL/GenBank/DDBJ databases">
        <title>Genome sequence of Novosphingobium malaysiense MUSC 273(T).</title>
        <authorList>
            <person name="Lee L.-H."/>
        </authorList>
    </citation>
    <scope>NUCLEOTIDE SEQUENCE [LARGE SCALE GENOMIC DNA]</scope>
    <source>
        <strain evidence="2 3">MUSC 273</strain>
    </source>
</reference>
<dbReference type="SUPFAM" id="SSF54593">
    <property type="entry name" value="Glyoxalase/Bleomycin resistance protein/Dihydroxybiphenyl dioxygenase"/>
    <property type="match status" value="1"/>
</dbReference>
<dbReference type="RefSeq" id="WP_039280776.1">
    <property type="nucleotide sequence ID" value="NZ_JTDI01000002.1"/>
</dbReference>
<dbReference type="OrthoDB" id="9807407at2"/>
<evidence type="ECO:0000313" key="2">
    <source>
        <dbReference type="EMBL" id="KHK92410.1"/>
    </source>
</evidence>
<evidence type="ECO:0000313" key="3">
    <source>
        <dbReference type="Proteomes" id="UP000031057"/>
    </source>
</evidence>